<keyword evidence="1" id="KW-0696">RNA-directed RNA polymerase</keyword>
<dbReference type="Gene3D" id="3.40.50.300">
    <property type="entry name" value="P-loop containing nucleotide triphosphate hydrolases"/>
    <property type="match status" value="2"/>
</dbReference>
<dbReference type="EMBL" id="BK013327">
    <property type="protein sequence ID" value="DAF42465.1"/>
    <property type="molecule type" value="Genomic_RNA"/>
</dbReference>
<dbReference type="InterPro" id="IPR001788">
    <property type="entry name" value="RNA-dep_RNA_pol_alsuvir"/>
</dbReference>
<reference evidence="8" key="1">
    <citation type="journal article" date="2021" name="Gene">
        <title>Discovery of putative novel viruses in the transcriptomes of endangered plant species native to India and China.</title>
        <authorList>
            <person name="Sidharthan V.K."/>
            <person name="Kalaivanan N.S."/>
            <person name="Baranwal V.K."/>
        </authorList>
    </citation>
    <scope>NUCLEOTIDE SEQUENCE</scope>
    <source>
        <strain evidence="8">India</strain>
    </source>
</reference>
<dbReference type="Pfam" id="PF00978">
    <property type="entry name" value="RdRP_2"/>
    <property type="match status" value="1"/>
</dbReference>
<evidence type="ECO:0000259" key="7">
    <source>
        <dbReference type="Pfam" id="PF01443"/>
    </source>
</evidence>
<dbReference type="GO" id="GO:0003723">
    <property type="term" value="F:RNA binding"/>
    <property type="evidence" value="ECO:0007669"/>
    <property type="project" value="InterPro"/>
</dbReference>
<sequence length="2283" mass="260926">MVLGVFSLMVGLVLGSVFLRTLVRLGCWLHQVLWGVILRSIARPRFTPLGGVLWDFTKGVSNPQTGDTKSVVNNGKVSAVNFANVKRKICDSANSYSTVEKAGNGDLLGDKQLMKAIEYDNVIGDRMKCSGNTFDKMKYKGKLKTAVRSHNVVGNVAEIITVSVMKLRVDSLPDISRACSQNNFSCYRTVIPWMTRINRDIGFIMNDILPEFGPISSVELGSVLGQLVCDFRITDMKLPSLINTTVDGAVYLHFDSAKMETINITICKLFSFNGFVGASLEPTAMIKAAASVGAPTIASNEASALFREQLSSMVKVETVLTSDDQDIINRERSHVRYLQNHNVTNDHPLMAAYREIIRNDFDHMFNVRKTRLRTLILGASSREIRLYNNNKNVFFQIALREGKDMNRFVTDCLSDLKESKAKKLHKKRATGSEQVLKRATDDVVTVKYMIEEWKHSKKLPDRFMLWDESIELFKGRLGNNNFDIIIFQDVGYNYDETEWLRIFASTGASSGYGYMCLPWELIEPNLIPSNGYMFKTDGVKSKLAYYGYANGYVHDTNAWSTLMKSLVMRGRSFSIVVEFVARIGPMTCVRLVKSNIDEIHVRNLEVPEFLRTVQVLDIVESFDYGKQKLDLNNLKYFPVKASEFHDVVNYALDVAKESINFNTILLYIRRRCSGISLVTKDIAKSWTAPRHKLPAFALVVYLYTNHMIGDFGNLQAKHHMSMPSKFRLFLRRTFVETKIIEMFKNYYQYFLDQDLFHVLVKDVNKSFWQEGRVKASNKPLLVYNEPNPEDLLDLSDEEEQFDDECAICVILKNVCGDQVFTCDRSLQEIYRHDFGLNDEELTKMKATLSDTAKDNPGIKSIKEVALARVPPSNFSHMATLYYISGPPGTGKSYIIRALATRDDLVITPFARLKQDYTNFVHPITKVKTSLRCYTQHAAFTALNHPRIFVDEYTAMPYEFLAVIVNNCAAEEVFLVGDHRQVHLINEVEGVSISSKVDLGSLRSHELVRNYRNPKDAVFVLNTIYMYNMVNMKDFEGFKFDTTLNYNLYEEYTPLFFRYSTAERFGVDSDTCQKVTVRSNQGATYSKVKLIITENDKDVFNIPSMAIVALSRHTDECVVLSDGTAVSNSFVQMLISCLKDPRVAELPKLSPICNIGECFGLVANPKMKFRNKGVHIIDEDGIVHDSVVDSSEEMTEVTRVRKVFVVEPKYKLKSKTLLACYDLISNVNVLNKLLYFIISASKFIYKILIFIRDSDVNTIKDISSFIVSYVRTKIFLMFFEEDKVTCEEAEIDQLDLGHENKIKIKRNVVGIKDPQPKVFKASYSKPNREDQSRKVSGKSPVKTKRTVVNKQSTTEQNPNVEDIDFKSKSVNEDNIIVEEVDLSGKNEHTEAEGHDLNGHSKDDVTCKNGNQDINQDNGKHDLQKLPNENICMLQALGNLSNNKIEDVWQSMLLAVGKEKVEELYNNPWSTDEMEKFCYLNNLTVTVVMDDKNDIGCVYGTGQNHIGTIDYSSKGVGHFYVKPEDRSKKFKIKLCVDENDINLSKQKFDKLYINHDTLKQFSTSGDTVYNSYIYDLMINYMTEGILEEMVGGETEVFNNIGLCNAIVIKGTIPTKFSNLKNKPTTEEVLRKISIGFSKPILVVDMTKLSLSFVITKEHNYLDEINMCRPLSDFLKSENVCLSGFDKFMVSNIIPRDLSHLPRNEIVLKFHIIVFSTVRKLNMKKFLAGGNTPQLHPFVRYSAVRAKEVTYIPLKSAEEGFKTMARLFSEPIYLTSILVEDKLKDDNEYVPIENTSFDAFRMLFEDMATIDENNFQLANQEALGYLGREFGNGVINLTTFDNMNQKFKSLNRTESAWSLLNVAPGVTYFKSHLTQSLYCLQMRYLTRAFISTHNIQSIEKAREIAELFFYEHMELNFDIFNEQDLYETILESEKAMEEKHYDKQADFEVSGDTAVRFSMKDIFKPFKTTIDLFKPGQGISAWSKNLQTIFQTSFRIINKHFINCLSPHVVFDNGIDEYALMLRVNALLKLLPDIAVNGVIDATACDSGQNKFTQMIERVILEKLGVNDYFLDWYYSHREEYLLKGYNVTATINDIKTSGEPATLLNNTILMACLMNYLIRGDGPSVIVIKGDDGLKRQLNLRCNDDVLPVLRNYLKMDFKIDINVPITFCGYFLSGSNLVPDIVRKCFKIAGHRFRDYEHFTEYQQSLRDWVLTVNKMDTAYVCGVTASSYKLGYEFVSSLFESIVSLTHINERQFRTTFKYKRFNWIEDYEHSTPWKDKLPWYQG</sequence>
<evidence type="ECO:0000256" key="4">
    <source>
        <dbReference type="ARBA" id="ARBA00022840"/>
    </source>
</evidence>
<feature type="domain" description="RNA-dependent RNA polymerase alsuviricetes" evidence="6">
    <location>
        <begin position="1913"/>
        <end position="2214"/>
    </location>
</feature>
<evidence type="ECO:0000259" key="6">
    <source>
        <dbReference type="Pfam" id="PF00978"/>
    </source>
</evidence>
<feature type="region of interest" description="Disordered" evidence="5">
    <location>
        <begin position="1317"/>
        <end position="1356"/>
    </location>
</feature>
<protein>
    <submittedName>
        <fullName evidence="8">Replicase</fullName>
    </submittedName>
</protein>
<keyword evidence="4" id="KW-0067">ATP-binding</keyword>
<evidence type="ECO:0000256" key="5">
    <source>
        <dbReference type="SAM" id="MobiDB-lite"/>
    </source>
</evidence>
<evidence type="ECO:0000256" key="1">
    <source>
        <dbReference type="ARBA" id="ARBA00022484"/>
    </source>
</evidence>
<dbReference type="GO" id="GO:0005524">
    <property type="term" value="F:ATP binding"/>
    <property type="evidence" value="ECO:0007669"/>
    <property type="project" value="UniProtKB-KW"/>
</dbReference>
<keyword evidence="2" id="KW-0808">Transferase</keyword>
<keyword evidence="3" id="KW-0548">Nucleotidyltransferase</keyword>
<evidence type="ECO:0000256" key="2">
    <source>
        <dbReference type="ARBA" id="ARBA00022679"/>
    </source>
</evidence>
<feature type="region of interest" description="Disordered" evidence="5">
    <location>
        <begin position="1385"/>
        <end position="1409"/>
    </location>
</feature>
<keyword evidence="4" id="KW-0547">Nucleotide-binding</keyword>
<dbReference type="InterPro" id="IPR043502">
    <property type="entry name" value="DNA/RNA_pol_sf"/>
</dbReference>
<feature type="compositionally biased region" description="Polar residues" evidence="5">
    <location>
        <begin position="1347"/>
        <end position="1356"/>
    </location>
</feature>
<dbReference type="Pfam" id="PF01443">
    <property type="entry name" value="Viral_helicase1"/>
    <property type="match status" value="1"/>
</dbReference>
<feature type="domain" description="(+)RNA virus helicase C-terminal" evidence="7">
    <location>
        <begin position="883"/>
        <end position="1119"/>
    </location>
</feature>
<dbReference type="InterPro" id="IPR027417">
    <property type="entry name" value="P-loop_NTPase"/>
</dbReference>
<feature type="compositionally biased region" description="Basic and acidic residues" evidence="5">
    <location>
        <begin position="1385"/>
        <end position="1404"/>
    </location>
</feature>
<evidence type="ECO:0000256" key="3">
    <source>
        <dbReference type="ARBA" id="ARBA00022695"/>
    </source>
</evidence>
<name>A0A8D9PH41_9VIRU</name>
<dbReference type="SUPFAM" id="SSF56672">
    <property type="entry name" value="DNA/RNA polymerases"/>
    <property type="match status" value="1"/>
</dbReference>
<dbReference type="GO" id="GO:0006351">
    <property type="term" value="P:DNA-templated transcription"/>
    <property type="evidence" value="ECO:0007669"/>
    <property type="project" value="InterPro"/>
</dbReference>
<dbReference type="InterPro" id="IPR027351">
    <property type="entry name" value="(+)RNA_virus_helicase_core_dom"/>
</dbReference>
<dbReference type="SUPFAM" id="SSF52540">
    <property type="entry name" value="P-loop containing nucleoside triphosphate hydrolases"/>
    <property type="match status" value="1"/>
</dbReference>
<dbReference type="GO" id="GO:0003968">
    <property type="term" value="F:RNA-directed RNA polymerase activity"/>
    <property type="evidence" value="ECO:0007669"/>
    <property type="project" value="UniProtKB-KW"/>
</dbReference>
<dbReference type="Gene3D" id="3.90.70.100">
    <property type="match status" value="1"/>
</dbReference>
<organism evidence="8">
    <name type="scientific">Dactylorhiza hatagirea beny-like virus</name>
    <dbReference type="NCBI Taxonomy" id="2765867"/>
    <lineage>
        <taxon>Viruses</taxon>
        <taxon>Riboviria</taxon>
        <taxon>Orthornavirae</taxon>
        <taxon>Kitrinoviricota</taxon>
        <taxon>Alsuviricetes</taxon>
        <taxon>Hepelivirales</taxon>
        <taxon>Benyviridae</taxon>
    </lineage>
</organism>
<dbReference type="InterPro" id="IPR043181">
    <property type="entry name" value="TYMV_endopept_dom"/>
</dbReference>
<proteinExistence type="predicted"/>
<evidence type="ECO:0000313" key="8">
    <source>
        <dbReference type="EMBL" id="DAF42465.1"/>
    </source>
</evidence>
<accession>A0A8D9PH41</accession>